<reference evidence="1 2" key="1">
    <citation type="submission" date="2019-07" db="EMBL/GenBank/DDBJ databases">
        <title>Genomics analysis of Aphanomyces spp. identifies a new class of oomycete effector associated with host adaptation.</title>
        <authorList>
            <person name="Gaulin E."/>
        </authorList>
    </citation>
    <scope>NUCLEOTIDE SEQUENCE [LARGE SCALE GENOMIC DNA]</scope>
    <source>
        <strain evidence="1 2">ATCC 201684</strain>
    </source>
</reference>
<accession>A0A6G0W9W4</accession>
<keyword evidence="2" id="KW-1185">Reference proteome</keyword>
<dbReference type="AlphaFoldDB" id="A0A6G0W9W4"/>
<sequence>MFHTLQNVGFSHQCAIMQDDEELASTQAHPRPEHIAKKHQTWRQAPGSSQAMPSIVSLMQCATATWKDVDRKSISWGNAFDMVAGSICIFPDNATERSQR</sequence>
<evidence type="ECO:0000313" key="2">
    <source>
        <dbReference type="Proteomes" id="UP000481153"/>
    </source>
</evidence>
<evidence type="ECO:0000313" key="1">
    <source>
        <dbReference type="EMBL" id="KAF0724009.1"/>
    </source>
</evidence>
<protein>
    <submittedName>
        <fullName evidence="1">Uncharacterized protein</fullName>
    </submittedName>
</protein>
<comment type="caution">
    <text evidence="1">The sequence shown here is derived from an EMBL/GenBank/DDBJ whole genome shotgun (WGS) entry which is preliminary data.</text>
</comment>
<dbReference type="EMBL" id="VJMJ01000288">
    <property type="protein sequence ID" value="KAF0724009.1"/>
    <property type="molecule type" value="Genomic_DNA"/>
</dbReference>
<dbReference type="Proteomes" id="UP000481153">
    <property type="component" value="Unassembled WGS sequence"/>
</dbReference>
<gene>
    <name evidence="1" type="ORF">Ae201684_017221</name>
</gene>
<proteinExistence type="predicted"/>
<name>A0A6G0W9W4_9STRA</name>
<organism evidence="1 2">
    <name type="scientific">Aphanomyces euteiches</name>
    <dbReference type="NCBI Taxonomy" id="100861"/>
    <lineage>
        <taxon>Eukaryota</taxon>
        <taxon>Sar</taxon>
        <taxon>Stramenopiles</taxon>
        <taxon>Oomycota</taxon>
        <taxon>Saprolegniomycetes</taxon>
        <taxon>Saprolegniales</taxon>
        <taxon>Verrucalvaceae</taxon>
        <taxon>Aphanomyces</taxon>
    </lineage>
</organism>